<gene>
    <name evidence="4" type="ORF">D9757_002674</name>
</gene>
<dbReference type="InterPro" id="IPR002068">
    <property type="entry name" value="A-crystallin/Hsp20_dom"/>
</dbReference>
<dbReference type="Proteomes" id="UP000518752">
    <property type="component" value="Unassembled WGS sequence"/>
</dbReference>
<evidence type="ECO:0000256" key="2">
    <source>
        <dbReference type="SAM" id="MobiDB-lite"/>
    </source>
</evidence>
<sequence length="255" mass="29010">MEECVRSAATRCDPAKLVVCVLCRSSEYAQQSPLFFWPFGSPYTLISSNVQQRLPKMRAQRPQLKLATARPFACFNHNINPPMTSCGYSFRSSFTFDFLPLLSMKDRFGCATPTVFPKNLNPPASPPTTMYGLPRIEVTSQPSVSTPLEEFSPMQRERRAPSNTPPPDIETFHSNHTIRIQLPRDIKHEMVTISVLKGDKLKIIADAWHMEDTDSHFEWVVNFFPQDVDMSSVQARFDSGLLVIDVRRLSPYHAE</sequence>
<evidence type="ECO:0000313" key="5">
    <source>
        <dbReference type="Proteomes" id="UP000518752"/>
    </source>
</evidence>
<comment type="caution">
    <text evidence="4">The sequence shown here is derived from an EMBL/GenBank/DDBJ whole genome shotgun (WGS) entry which is preliminary data.</text>
</comment>
<feature type="domain" description="SHSP" evidence="3">
    <location>
        <begin position="158"/>
        <end position="255"/>
    </location>
</feature>
<evidence type="ECO:0000313" key="4">
    <source>
        <dbReference type="EMBL" id="KAF5390597.1"/>
    </source>
</evidence>
<feature type="region of interest" description="Disordered" evidence="2">
    <location>
        <begin position="142"/>
        <end position="169"/>
    </location>
</feature>
<comment type="similarity">
    <text evidence="1">Belongs to the small heat shock protein (HSP20) family.</text>
</comment>
<accession>A0A8H5HW22</accession>
<reference evidence="4 5" key="1">
    <citation type="journal article" date="2020" name="ISME J.">
        <title>Uncovering the hidden diversity of litter-decomposition mechanisms in mushroom-forming fungi.</title>
        <authorList>
            <person name="Floudas D."/>
            <person name="Bentzer J."/>
            <person name="Ahren D."/>
            <person name="Johansson T."/>
            <person name="Persson P."/>
            <person name="Tunlid A."/>
        </authorList>
    </citation>
    <scope>NUCLEOTIDE SEQUENCE [LARGE SCALE GENOMIC DNA]</scope>
    <source>
        <strain evidence="4 5">CBS 406.79</strain>
    </source>
</reference>
<proteinExistence type="inferred from homology"/>
<evidence type="ECO:0000259" key="3">
    <source>
        <dbReference type="PROSITE" id="PS01031"/>
    </source>
</evidence>
<keyword evidence="5" id="KW-1185">Reference proteome</keyword>
<dbReference type="CDD" id="cd00298">
    <property type="entry name" value="ACD_sHsps_p23-like"/>
    <property type="match status" value="1"/>
</dbReference>
<dbReference type="InterPro" id="IPR008978">
    <property type="entry name" value="HSP20-like_chaperone"/>
</dbReference>
<evidence type="ECO:0000256" key="1">
    <source>
        <dbReference type="PROSITE-ProRule" id="PRU00285"/>
    </source>
</evidence>
<dbReference type="PROSITE" id="PS01031">
    <property type="entry name" value="SHSP"/>
    <property type="match status" value="1"/>
</dbReference>
<dbReference type="AlphaFoldDB" id="A0A8H5HW22"/>
<organism evidence="4 5">
    <name type="scientific">Collybiopsis confluens</name>
    <dbReference type="NCBI Taxonomy" id="2823264"/>
    <lineage>
        <taxon>Eukaryota</taxon>
        <taxon>Fungi</taxon>
        <taxon>Dikarya</taxon>
        <taxon>Basidiomycota</taxon>
        <taxon>Agaricomycotina</taxon>
        <taxon>Agaricomycetes</taxon>
        <taxon>Agaricomycetidae</taxon>
        <taxon>Agaricales</taxon>
        <taxon>Marasmiineae</taxon>
        <taxon>Omphalotaceae</taxon>
        <taxon>Collybiopsis</taxon>
    </lineage>
</organism>
<name>A0A8H5HW22_9AGAR</name>
<dbReference type="EMBL" id="JAACJN010000014">
    <property type="protein sequence ID" value="KAF5390597.1"/>
    <property type="molecule type" value="Genomic_DNA"/>
</dbReference>
<dbReference type="Gene3D" id="2.60.40.790">
    <property type="match status" value="1"/>
</dbReference>
<protein>
    <recommendedName>
        <fullName evidence="3">SHSP domain-containing protein</fullName>
    </recommendedName>
</protein>
<dbReference type="SUPFAM" id="SSF49764">
    <property type="entry name" value="HSP20-like chaperones"/>
    <property type="match status" value="1"/>
</dbReference>
<dbReference type="OrthoDB" id="3253535at2759"/>